<proteinExistence type="predicted"/>
<keyword evidence="2" id="KW-1185">Reference proteome</keyword>
<sequence>MESKGMNCSSFRTSKVYDGSVQLSSHNHLRPPCVSIGRTTMYKRSSEDLSFNQPRNRIELVGKGRSWGSNMPVSELIQQVKDLNKLLMEMKIQNLSLPEGITRLGLKIDSNHEAVVNLVKSKIFGEEGQGEGMISSRKHRKDDGLCFAGAESIQILGIYPDKFTSGKNSKRRDGECVKVAGCIEIAIANNDGVREGEAKGNKFMKLEFVVNSLNRMKKAPKIDLVLGRQCRGEFYRNFVSFKTIQPTQSTIGVVKQIITLQQY</sequence>
<name>A0ABD2ZEJ2_9GENT</name>
<dbReference type="AlphaFoldDB" id="A0ABD2ZEJ2"/>
<reference evidence="1 2" key="1">
    <citation type="submission" date="2024-11" db="EMBL/GenBank/DDBJ databases">
        <title>A near-complete genome assembly of Cinchona calisaya.</title>
        <authorList>
            <person name="Lian D.C."/>
            <person name="Zhao X.W."/>
            <person name="Wei L."/>
        </authorList>
    </citation>
    <scope>NUCLEOTIDE SEQUENCE [LARGE SCALE GENOMIC DNA]</scope>
    <source>
        <tissue evidence="1">Nenye</tissue>
    </source>
</reference>
<accession>A0ABD2ZEJ2</accession>
<evidence type="ECO:0000313" key="2">
    <source>
        <dbReference type="Proteomes" id="UP001630127"/>
    </source>
</evidence>
<dbReference type="Proteomes" id="UP001630127">
    <property type="component" value="Unassembled WGS sequence"/>
</dbReference>
<organism evidence="1 2">
    <name type="scientific">Cinchona calisaya</name>
    <dbReference type="NCBI Taxonomy" id="153742"/>
    <lineage>
        <taxon>Eukaryota</taxon>
        <taxon>Viridiplantae</taxon>
        <taxon>Streptophyta</taxon>
        <taxon>Embryophyta</taxon>
        <taxon>Tracheophyta</taxon>
        <taxon>Spermatophyta</taxon>
        <taxon>Magnoliopsida</taxon>
        <taxon>eudicotyledons</taxon>
        <taxon>Gunneridae</taxon>
        <taxon>Pentapetalae</taxon>
        <taxon>asterids</taxon>
        <taxon>lamiids</taxon>
        <taxon>Gentianales</taxon>
        <taxon>Rubiaceae</taxon>
        <taxon>Cinchonoideae</taxon>
        <taxon>Cinchoneae</taxon>
        <taxon>Cinchona</taxon>
    </lineage>
</organism>
<gene>
    <name evidence="1" type="ORF">ACH5RR_023632</name>
</gene>
<dbReference type="EMBL" id="JBJUIK010000010">
    <property type="protein sequence ID" value="KAL3516730.1"/>
    <property type="molecule type" value="Genomic_DNA"/>
</dbReference>
<evidence type="ECO:0000313" key="1">
    <source>
        <dbReference type="EMBL" id="KAL3516730.1"/>
    </source>
</evidence>
<comment type="caution">
    <text evidence="1">The sequence shown here is derived from an EMBL/GenBank/DDBJ whole genome shotgun (WGS) entry which is preliminary data.</text>
</comment>
<protein>
    <submittedName>
        <fullName evidence="1">Uncharacterized protein</fullName>
    </submittedName>
</protein>